<dbReference type="InterPro" id="IPR050951">
    <property type="entry name" value="Retrovirus_Pol_polyprotein"/>
</dbReference>
<evidence type="ECO:0000313" key="1">
    <source>
        <dbReference type="EMBL" id="TFK79046.1"/>
    </source>
</evidence>
<sequence length="83" mass="9284">DVRSFLGLVRYLASFLPRLAKYTAVLTPLTTKEAERDFPDWSPSHHAAFVAIKELVTSSECLTVVDHDDLENNKIFVSCDASD</sequence>
<evidence type="ECO:0000313" key="2">
    <source>
        <dbReference type="Proteomes" id="UP000308197"/>
    </source>
</evidence>
<feature type="non-terminal residue" evidence="1">
    <location>
        <position position="1"/>
    </location>
</feature>
<dbReference type="PANTHER" id="PTHR37984:SF9">
    <property type="entry name" value="INTEGRASE CATALYTIC DOMAIN-CONTAINING PROTEIN"/>
    <property type="match status" value="1"/>
</dbReference>
<gene>
    <name evidence="1" type="ORF">K466DRAFT_461341</name>
</gene>
<name>A0A5C3NNG5_9APHY</name>
<dbReference type="PANTHER" id="PTHR37984">
    <property type="entry name" value="PROTEIN CBG26694"/>
    <property type="match status" value="1"/>
</dbReference>
<dbReference type="InterPro" id="IPR043128">
    <property type="entry name" value="Rev_trsase/Diguanyl_cyclase"/>
</dbReference>
<keyword evidence="2" id="KW-1185">Reference proteome</keyword>
<dbReference type="InterPro" id="IPR043502">
    <property type="entry name" value="DNA/RNA_pol_sf"/>
</dbReference>
<proteinExistence type="predicted"/>
<dbReference type="Gene3D" id="3.30.70.270">
    <property type="match status" value="1"/>
</dbReference>
<dbReference type="Proteomes" id="UP000308197">
    <property type="component" value="Unassembled WGS sequence"/>
</dbReference>
<organism evidence="1 2">
    <name type="scientific">Polyporus arcularius HHB13444</name>
    <dbReference type="NCBI Taxonomy" id="1314778"/>
    <lineage>
        <taxon>Eukaryota</taxon>
        <taxon>Fungi</taxon>
        <taxon>Dikarya</taxon>
        <taxon>Basidiomycota</taxon>
        <taxon>Agaricomycotina</taxon>
        <taxon>Agaricomycetes</taxon>
        <taxon>Polyporales</taxon>
        <taxon>Polyporaceae</taxon>
        <taxon>Polyporus</taxon>
    </lineage>
</organism>
<dbReference type="STRING" id="1314778.A0A5C3NNG5"/>
<dbReference type="EMBL" id="ML212193">
    <property type="protein sequence ID" value="TFK79046.1"/>
    <property type="molecule type" value="Genomic_DNA"/>
</dbReference>
<dbReference type="AlphaFoldDB" id="A0A5C3NNG5"/>
<protein>
    <recommendedName>
        <fullName evidence="3">Reverse transcriptase/retrotransposon-derived protein RNase H-like domain-containing protein</fullName>
    </recommendedName>
</protein>
<reference evidence="1 2" key="1">
    <citation type="journal article" date="2019" name="Nat. Ecol. Evol.">
        <title>Megaphylogeny resolves global patterns of mushroom evolution.</title>
        <authorList>
            <person name="Varga T."/>
            <person name="Krizsan K."/>
            <person name="Foldi C."/>
            <person name="Dima B."/>
            <person name="Sanchez-Garcia M."/>
            <person name="Sanchez-Ramirez S."/>
            <person name="Szollosi G.J."/>
            <person name="Szarkandi J.G."/>
            <person name="Papp V."/>
            <person name="Albert L."/>
            <person name="Andreopoulos W."/>
            <person name="Angelini C."/>
            <person name="Antonin V."/>
            <person name="Barry K.W."/>
            <person name="Bougher N.L."/>
            <person name="Buchanan P."/>
            <person name="Buyck B."/>
            <person name="Bense V."/>
            <person name="Catcheside P."/>
            <person name="Chovatia M."/>
            <person name="Cooper J."/>
            <person name="Damon W."/>
            <person name="Desjardin D."/>
            <person name="Finy P."/>
            <person name="Geml J."/>
            <person name="Haridas S."/>
            <person name="Hughes K."/>
            <person name="Justo A."/>
            <person name="Karasinski D."/>
            <person name="Kautmanova I."/>
            <person name="Kiss B."/>
            <person name="Kocsube S."/>
            <person name="Kotiranta H."/>
            <person name="LaButti K.M."/>
            <person name="Lechner B.E."/>
            <person name="Liimatainen K."/>
            <person name="Lipzen A."/>
            <person name="Lukacs Z."/>
            <person name="Mihaltcheva S."/>
            <person name="Morgado L.N."/>
            <person name="Niskanen T."/>
            <person name="Noordeloos M.E."/>
            <person name="Ohm R.A."/>
            <person name="Ortiz-Santana B."/>
            <person name="Ovrebo C."/>
            <person name="Racz N."/>
            <person name="Riley R."/>
            <person name="Savchenko A."/>
            <person name="Shiryaev A."/>
            <person name="Soop K."/>
            <person name="Spirin V."/>
            <person name="Szebenyi C."/>
            <person name="Tomsovsky M."/>
            <person name="Tulloss R.E."/>
            <person name="Uehling J."/>
            <person name="Grigoriev I.V."/>
            <person name="Vagvolgyi C."/>
            <person name="Papp T."/>
            <person name="Martin F.M."/>
            <person name="Miettinen O."/>
            <person name="Hibbett D.S."/>
            <person name="Nagy L.G."/>
        </authorList>
    </citation>
    <scope>NUCLEOTIDE SEQUENCE [LARGE SCALE GENOMIC DNA]</scope>
    <source>
        <strain evidence="1 2">HHB13444</strain>
    </source>
</reference>
<dbReference type="InParanoid" id="A0A5C3NNG5"/>
<evidence type="ECO:0008006" key="3">
    <source>
        <dbReference type="Google" id="ProtNLM"/>
    </source>
</evidence>
<dbReference type="SUPFAM" id="SSF56672">
    <property type="entry name" value="DNA/RNA polymerases"/>
    <property type="match status" value="1"/>
</dbReference>
<feature type="non-terminal residue" evidence="1">
    <location>
        <position position="83"/>
    </location>
</feature>
<accession>A0A5C3NNG5</accession>